<evidence type="ECO:0000256" key="2">
    <source>
        <dbReference type="ARBA" id="ARBA00023110"/>
    </source>
</evidence>
<comment type="catalytic activity">
    <reaction evidence="1 3 4">
        <text>[protein]-peptidylproline (omega=180) = [protein]-peptidylproline (omega=0)</text>
        <dbReference type="Rhea" id="RHEA:16237"/>
        <dbReference type="Rhea" id="RHEA-COMP:10747"/>
        <dbReference type="Rhea" id="RHEA-COMP:10748"/>
        <dbReference type="ChEBI" id="CHEBI:83833"/>
        <dbReference type="ChEBI" id="CHEBI:83834"/>
        <dbReference type="EC" id="5.2.1.8"/>
    </reaction>
</comment>
<feature type="domain" description="PPIase FKBP-type" evidence="5">
    <location>
        <begin position="92"/>
        <end position="180"/>
    </location>
</feature>
<comment type="similarity">
    <text evidence="4">Belongs to the FKBP-type PPIase family.</text>
</comment>
<evidence type="ECO:0000313" key="6">
    <source>
        <dbReference type="EMBL" id="PPK94049.1"/>
    </source>
</evidence>
<dbReference type="SUPFAM" id="SSF54534">
    <property type="entry name" value="FKBP-like"/>
    <property type="match status" value="1"/>
</dbReference>
<accession>A0A2S6IIK4</accession>
<evidence type="ECO:0000313" key="7">
    <source>
        <dbReference type="Proteomes" id="UP000239002"/>
    </source>
</evidence>
<proteinExistence type="inferred from homology"/>
<dbReference type="Pfam" id="PF00254">
    <property type="entry name" value="FKBP_C"/>
    <property type="match status" value="1"/>
</dbReference>
<dbReference type="OrthoDB" id="1093155at2"/>
<dbReference type="GO" id="GO:0003755">
    <property type="term" value="F:peptidyl-prolyl cis-trans isomerase activity"/>
    <property type="evidence" value="ECO:0007669"/>
    <property type="project" value="UniProtKB-UniRule"/>
</dbReference>
<name>A0A2S6IIK4_9FLAO</name>
<dbReference type="NCBIfam" id="TIGR03516">
    <property type="entry name" value="ppisom_GldI"/>
    <property type="match status" value="1"/>
</dbReference>
<dbReference type="PROSITE" id="PS50059">
    <property type="entry name" value="FKBP_PPIASE"/>
    <property type="match status" value="1"/>
</dbReference>
<comment type="caution">
    <text evidence="6">The sequence shown here is derived from an EMBL/GenBank/DDBJ whole genome shotgun (WGS) entry which is preliminary data.</text>
</comment>
<dbReference type="InterPro" id="IPR019869">
    <property type="entry name" value="Motility-assoc_PPIase_GldI"/>
</dbReference>
<keyword evidence="2 3" id="KW-0697">Rotamase</keyword>
<reference evidence="6 7" key="1">
    <citation type="submission" date="2018-02" db="EMBL/GenBank/DDBJ databases">
        <title>Genomic Encyclopedia of Archaeal and Bacterial Type Strains, Phase II (KMG-II): from individual species to whole genera.</title>
        <authorList>
            <person name="Goeker M."/>
        </authorList>
    </citation>
    <scope>NUCLEOTIDE SEQUENCE [LARGE SCALE GENOMIC DNA]</scope>
    <source>
        <strain evidence="6 7">DSM 16809</strain>
    </source>
</reference>
<dbReference type="EC" id="5.2.1.8" evidence="4"/>
<gene>
    <name evidence="6" type="ORF">LY01_02271</name>
</gene>
<evidence type="ECO:0000256" key="1">
    <source>
        <dbReference type="ARBA" id="ARBA00000971"/>
    </source>
</evidence>
<dbReference type="Proteomes" id="UP000239002">
    <property type="component" value="Unassembled WGS sequence"/>
</dbReference>
<evidence type="ECO:0000259" key="5">
    <source>
        <dbReference type="PROSITE" id="PS50059"/>
    </source>
</evidence>
<sequence>MKWLYKTVLVVVILVSFYGCSKKVEPRKPITNTTSSTIQESIEINKKLYAAEEEAIETIIKDLDQQFERGSTGFYYMFTKKDSVSGIQPKFGDRVTFEYDVTSLNGEVIYNKEDLSPITKSLEQEYGVFRGMREALKLMQTNEEMIVFFPSYAAYGYYGDQNLIGPNTPFKSRVRLLGINVEN</sequence>
<dbReference type="RefSeq" id="WP_104515947.1">
    <property type="nucleotide sequence ID" value="NZ_MQVW01000002.1"/>
</dbReference>
<dbReference type="AlphaFoldDB" id="A0A2S6IIK4"/>
<dbReference type="EMBL" id="PTJE01000005">
    <property type="protein sequence ID" value="PPK94049.1"/>
    <property type="molecule type" value="Genomic_DNA"/>
</dbReference>
<dbReference type="Gene3D" id="3.10.50.40">
    <property type="match status" value="1"/>
</dbReference>
<evidence type="ECO:0000256" key="4">
    <source>
        <dbReference type="RuleBase" id="RU003915"/>
    </source>
</evidence>
<keyword evidence="3 4" id="KW-0413">Isomerase</keyword>
<organism evidence="6 7">
    <name type="scientific">Nonlabens xylanidelens</name>
    <dbReference type="NCBI Taxonomy" id="191564"/>
    <lineage>
        <taxon>Bacteria</taxon>
        <taxon>Pseudomonadati</taxon>
        <taxon>Bacteroidota</taxon>
        <taxon>Flavobacteriia</taxon>
        <taxon>Flavobacteriales</taxon>
        <taxon>Flavobacteriaceae</taxon>
        <taxon>Nonlabens</taxon>
    </lineage>
</organism>
<evidence type="ECO:0000256" key="3">
    <source>
        <dbReference type="PROSITE-ProRule" id="PRU00277"/>
    </source>
</evidence>
<dbReference type="PROSITE" id="PS51257">
    <property type="entry name" value="PROKAR_LIPOPROTEIN"/>
    <property type="match status" value="1"/>
</dbReference>
<protein>
    <recommendedName>
        <fullName evidence="4">Peptidyl-prolyl cis-trans isomerase</fullName>
        <ecNumber evidence="4">5.2.1.8</ecNumber>
    </recommendedName>
</protein>
<keyword evidence="7" id="KW-1185">Reference proteome</keyword>
<dbReference type="InterPro" id="IPR046357">
    <property type="entry name" value="PPIase_dom_sf"/>
</dbReference>
<dbReference type="InterPro" id="IPR001179">
    <property type="entry name" value="PPIase_FKBP_dom"/>
</dbReference>